<evidence type="ECO:0000313" key="2">
    <source>
        <dbReference type="EMBL" id="SFI75755.1"/>
    </source>
</evidence>
<sequence length="178" mass="20057">MKKIFLILSISITALMLSSCIIVGTTEDPEIVIEKKPTTTATSTSTTTITTTVEKYSITCKNQTSYMVTDWCVKKDNIVTYANSGYNRSIRSGGEDMILDLPEGYYKVYFTFEDCYQLQPEDYYSSESVYLNKDITYCLYERQVAVACRSANNSESVIPQFYLEGSDGSEIILNVVSE</sequence>
<gene>
    <name evidence="2" type="ORF">SAMN04487775_105157</name>
</gene>
<feature type="chain" id="PRO_5010368026" description="Lipoprotein" evidence="1">
    <location>
        <begin position="24"/>
        <end position="178"/>
    </location>
</feature>
<organism evidence="2 3">
    <name type="scientific">Treponema bryantii</name>
    <dbReference type="NCBI Taxonomy" id="163"/>
    <lineage>
        <taxon>Bacteria</taxon>
        <taxon>Pseudomonadati</taxon>
        <taxon>Spirochaetota</taxon>
        <taxon>Spirochaetia</taxon>
        <taxon>Spirochaetales</taxon>
        <taxon>Treponemataceae</taxon>
        <taxon>Treponema</taxon>
    </lineage>
</organism>
<evidence type="ECO:0000313" key="3">
    <source>
        <dbReference type="Proteomes" id="UP000182737"/>
    </source>
</evidence>
<dbReference type="Proteomes" id="UP000182737">
    <property type="component" value="Unassembled WGS sequence"/>
</dbReference>
<feature type="signal peptide" evidence="1">
    <location>
        <begin position="1"/>
        <end position="23"/>
    </location>
</feature>
<dbReference type="RefSeq" id="WP_074931478.1">
    <property type="nucleotide sequence ID" value="NZ_FORI01000005.1"/>
</dbReference>
<dbReference type="PROSITE" id="PS51257">
    <property type="entry name" value="PROKAR_LIPOPROTEIN"/>
    <property type="match status" value="1"/>
</dbReference>
<proteinExistence type="predicted"/>
<dbReference type="EMBL" id="FORI01000005">
    <property type="protein sequence ID" value="SFI75755.1"/>
    <property type="molecule type" value="Genomic_DNA"/>
</dbReference>
<dbReference type="OrthoDB" id="361098at2"/>
<keyword evidence="1" id="KW-0732">Signal</keyword>
<evidence type="ECO:0000256" key="1">
    <source>
        <dbReference type="SAM" id="SignalP"/>
    </source>
</evidence>
<name>A0A1I3KUG4_9SPIR</name>
<reference evidence="3" key="1">
    <citation type="submission" date="2016-10" db="EMBL/GenBank/DDBJ databases">
        <authorList>
            <person name="Varghese N."/>
            <person name="Submissions S."/>
        </authorList>
    </citation>
    <scope>NUCLEOTIDE SEQUENCE [LARGE SCALE GENOMIC DNA]</scope>
    <source>
        <strain evidence="3">XBD1002</strain>
    </source>
</reference>
<evidence type="ECO:0008006" key="4">
    <source>
        <dbReference type="Google" id="ProtNLM"/>
    </source>
</evidence>
<dbReference type="AlphaFoldDB" id="A0A1I3KUG4"/>
<protein>
    <recommendedName>
        <fullName evidence="4">Lipoprotein</fullName>
    </recommendedName>
</protein>
<accession>A0A1I3KUG4</accession>
<keyword evidence="3" id="KW-1185">Reference proteome</keyword>